<evidence type="ECO:0000256" key="1">
    <source>
        <dbReference type="ARBA" id="ARBA00005199"/>
    </source>
</evidence>
<dbReference type="InterPro" id="IPR036412">
    <property type="entry name" value="HAD-like_sf"/>
</dbReference>
<comment type="cofactor">
    <cofactor evidence="4">
        <name>Mg(2+)</name>
        <dbReference type="ChEBI" id="CHEBI:18420"/>
    </cofactor>
</comment>
<dbReference type="Proteomes" id="UP001565474">
    <property type="component" value="Unassembled WGS sequence"/>
</dbReference>
<evidence type="ECO:0000256" key="4">
    <source>
        <dbReference type="RuleBase" id="RU361117"/>
    </source>
</evidence>
<dbReference type="NCBIfam" id="TIGR00685">
    <property type="entry name" value="T6PP"/>
    <property type="match status" value="1"/>
</dbReference>
<dbReference type="PANTHER" id="PTHR43768:SF3">
    <property type="entry name" value="TREHALOSE 6-PHOSPHATE PHOSPHATASE"/>
    <property type="match status" value="1"/>
</dbReference>
<comment type="function">
    <text evidence="4">Removes the phosphate from trehalose 6-phosphate to produce free trehalose.</text>
</comment>
<dbReference type="GO" id="GO:0004805">
    <property type="term" value="F:trehalose-phosphatase activity"/>
    <property type="evidence" value="ECO:0007669"/>
    <property type="project" value="UniProtKB-EC"/>
</dbReference>
<comment type="caution">
    <text evidence="5">The sequence shown here is derived from an EMBL/GenBank/DDBJ whole genome shotgun (WGS) entry which is preliminary data.</text>
</comment>
<dbReference type="InterPro" id="IPR003337">
    <property type="entry name" value="Trehalose_PPase"/>
</dbReference>
<reference evidence="5 6" key="1">
    <citation type="submission" date="2024-07" db="EMBL/GenBank/DDBJ databases">
        <title>Genomic Encyclopedia of Type Strains, Phase V (KMG-V): Genome sequencing to study the core and pangenomes of soil and plant-associated prokaryotes.</title>
        <authorList>
            <person name="Whitman W."/>
        </authorList>
    </citation>
    <scope>NUCLEOTIDE SEQUENCE [LARGE SCALE GENOMIC DNA]</scope>
    <source>
        <strain evidence="5 6">USDA 222</strain>
    </source>
</reference>
<comment type="similarity">
    <text evidence="2 4">Belongs to the trehalose phosphatase family.</text>
</comment>
<sequence>MPSPPSANRSNTSRGRSPLWSRLMKSELAEMALDQKLTITDDDETPETVPVPHALVPHLDEIAILLDIDGTLLELMPTPREVWVPPGLSETLKALTERTSGALALVSGRSLNDIDLIFAPDVFRAVAGHGAEMRLAVDSEADALHAPPLDKELKRRLAAIAKLSPGILLEDKGYSLALHYRLAPHAEKAIYESVSLIRADLPNAPIEVLPGKFVCEIKHSGFTKASGVRELMKRAPFKGRRPLFIGDDVTDETVFAIMPDMDGLAFSVGRRAMGVNGHFDAPADVRAFLAHLLDPR</sequence>
<comment type="pathway">
    <text evidence="1 4">Glycan biosynthesis; trehalose biosynthesis.</text>
</comment>
<dbReference type="InterPro" id="IPR006379">
    <property type="entry name" value="HAD-SF_hydro_IIB"/>
</dbReference>
<evidence type="ECO:0000256" key="3">
    <source>
        <dbReference type="ARBA" id="ARBA00022801"/>
    </source>
</evidence>
<accession>A0ABV4GIA2</accession>
<keyword evidence="4" id="KW-0479">Metal-binding</keyword>
<dbReference type="EMBL" id="JBGBZN010000002">
    <property type="protein sequence ID" value="MEY9471024.1"/>
    <property type="molecule type" value="Genomic_DNA"/>
</dbReference>
<name>A0ABV4GIA2_9BRAD</name>
<protein>
    <recommendedName>
        <fullName evidence="4">Trehalose 6-phosphate phosphatase</fullName>
        <ecNumber evidence="4">3.1.3.12</ecNumber>
    </recommendedName>
</protein>
<evidence type="ECO:0000256" key="2">
    <source>
        <dbReference type="ARBA" id="ARBA00008770"/>
    </source>
</evidence>
<keyword evidence="3 4" id="KW-0378">Hydrolase</keyword>
<comment type="catalytic activity">
    <reaction evidence="4">
        <text>alpha,alpha-trehalose 6-phosphate + H2O = alpha,alpha-trehalose + phosphate</text>
        <dbReference type="Rhea" id="RHEA:23420"/>
        <dbReference type="ChEBI" id="CHEBI:15377"/>
        <dbReference type="ChEBI" id="CHEBI:16551"/>
        <dbReference type="ChEBI" id="CHEBI:43474"/>
        <dbReference type="ChEBI" id="CHEBI:58429"/>
        <dbReference type="EC" id="3.1.3.12"/>
    </reaction>
</comment>
<dbReference type="InterPro" id="IPR023214">
    <property type="entry name" value="HAD_sf"/>
</dbReference>
<organism evidence="5 6">
    <name type="scientific">Bradyrhizobium yuanmingense</name>
    <dbReference type="NCBI Taxonomy" id="108015"/>
    <lineage>
        <taxon>Bacteria</taxon>
        <taxon>Pseudomonadati</taxon>
        <taxon>Pseudomonadota</taxon>
        <taxon>Alphaproteobacteria</taxon>
        <taxon>Hyphomicrobiales</taxon>
        <taxon>Nitrobacteraceae</taxon>
        <taxon>Bradyrhizobium</taxon>
    </lineage>
</organism>
<dbReference type="Gene3D" id="3.30.70.1020">
    <property type="entry name" value="Trehalose-6-phosphate phosphatase related protein, domain 2"/>
    <property type="match status" value="1"/>
</dbReference>
<evidence type="ECO:0000313" key="6">
    <source>
        <dbReference type="Proteomes" id="UP001565474"/>
    </source>
</evidence>
<gene>
    <name evidence="5" type="ORF">ABH992_003423</name>
</gene>
<dbReference type="Pfam" id="PF02358">
    <property type="entry name" value="Trehalose_PPase"/>
    <property type="match status" value="1"/>
</dbReference>
<keyword evidence="4" id="KW-0460">Magnesium</keyword>
<proteinExistence type="inferred from homology"/>
<dbReference type="InterPro" id="IPR044651">
    <property type="entry name" value="OTSB-like"/>
</dbReference>
<evidence type="ECO:0000313" key="5">
    <source>
        <dbReference type="EMBL" id="MEY9471024.1"/>
    </source>
</evidence>
<keyword evidence="6" id="KW-1185">Reference proteome</keyword>
<dbReference type="EC" id="3.1.3.12" evidence="4"/>
<dbReference type="PANTHER" id="PTHR43768">
    <property type="entry name" value="TREHALOSE 6-PHOSPHATE PHOSPHATASE"/>
    <property type="match status" value="1"/>
</dbReference>
<dbReference type="Gene3D" id="3.40.50.1000">
    <property type="entry name" value="HAD superfamily/HAD-like"/>
    <property type="match status" value="1"/>
</dbReference>
<dbReference type="SUPFAM" id="SSF56784">
    <property type="entry name" value="HAD-like"/>
    <property type="match status" value="1"/>
</dbReference>
<dbReference type="CDD" id="cd01627">
    <property type="entry name" value="HAD_TPP"/>
    <property type="match status" value="1"/>
</dbReference>
<dbReference type="NCBIfam" id="TIGR01484">
    <property type="entry name" value="HAD-SF-IIB"/>
    <property type="match status" value="1"/>
</dbReference>